<keyword evidence="1" id="KW-1133">Transmembrane helix</keyword>
<evidence type="ECO:0000313" key="3">
    <source>
        <dbReference type="Proteomes" id="UP000010796"/>
    </source>
</evidence>
<evidence type="ECO:0000313" key="2">
    <source>
        <dbReference type="EMBL" id="AGA79506.1"/>
    </source>
</evidence>
<dbReference type="Proteomes" id="UP000010796">
    <property type="component" value="Chromosome"/>
</dbReference>
<keyword evidence="1" id="KW-0472">Membrane</keyword>
<feature type="transmembrane region" description="Helical" evidence="1">
    <location>
        <begin position="20"/>
        <end position="40"/>
    </location>
</feature>
<name>L0G3F7_ECHVK</name>
<dbReference type="KEGG" id="evi:Echvi_3282"/>
<dbReference type="HOGENOM" id="CLU_2733581_0_0_10"/>
<reference evidence="3" key="1">
    <citation type="submission" date="2012-02" db="EMBL/GenBank/DDBJ databases">
        <title>The complete genome of Echinicola vietnamensis DSM 17526.</title>
        <authorList>
            <person name="Lucas S."/>
            <person name="Copeland A."/>
            <person name="Lapidus A."/>
            <person name="Glavina del Rio T."/>
            <person name="Dalin E."/>
            <person name="Tice H."/>
            <person name="Bruce D."/>
            <person name="Goodwin L."/>
            <person name="Pitluck S."/>
            <person name="Peters L."/>
            <person name="Ovchinnikova G."/>
            <person name="Teshima H."/>
            <person name="Kyrpides N."/>
            <person name="Mavromatis K."/>
            <person name="Ivanova N."/>
            <person name="Brettin T."/>
            <person name="Detter J.C."/>
            <person name="Han C."/>
            <person name="Larimer F."/>
            <person name="Land M."/>
            <person name="Hauser L."/>
            <person name="Markowitz V."/>
            <person name="Cheng J.-F."/>
            <person name="Hugenholtz P."/>
            <person name="Woyke T."/>
            <person name="Wu D."/>
            <person name="Brambilla E."/>
            <person name="Klenk H.-P."/>
            <person name="Eisen J.A."/>
        </authorList>
    </citation>
    <scope>NUCLEOTIDE SEQUENCE [LARGE SCALE GENOMIC DNA]</scope>
    <source>
        <strain evidence="3">DSM 17526 / LMG 23754 / KMM 6221</strain>
    </source>
</reference>
<protein>
    <submittedName>
        <fullName evidence="2">Uncharacterized protein</fullName>
    </submittedName>
</protein>
<keyword evidence="3" id="KW-1185">Reference proteome</keyword>
<sequence length="71" mass="7813">MDFTHGYECVAPLGLAFEVTLYTIPGICHFLSILSVFISVHPWQSATKGGKYIGGSTYIIGGDKFLWLSEQ</sequence>
<proteinExistence type="predicted"/>
<gene>
    <name evidence="2" type="ordered locus">Echvi_3282</name>
</gene>
<organism evidence="2 3">
    <name type="scientific">Echinicola vietnamensis (strain DSM 17526 / LMG 23754 / KMM 6221)</name>
    <dbReference type="NCBI Taxonomy" id="926556"/>
    <lineage>
        <taxon>Bacteria</taxon>
        <taxon>Pseudomonadati</taxon>
        <taxon>Bacteroidota</taxon>
        <taxon>Cytophagia</taxon>
        <taxon>Cytophagales</taxon>
        <taxon>Cyclobacteriaceae</taxon>
        <taxon>Echinicola</taxon>
    </lineage>
</organism>
<keyword evidence="1" id="KW-0812">Transmembrane</keyword>
<dbReference type="EMBL" id="CP003346">
    <property type="protein sequence ID" value="AGA79506.1"/>
    <property type="molecule type" value="Genomic_DNA"/>
</dbReference>
<dbReference type="AlphaFoldDB" id="L0G3F7"/>
<evidence type="ECO:0000256" key="1">
    <source>
        <dbReference type="SAM" id="Phobius"/>
    </source>
</evidence>
<accession>L0G3F7</accession>